<comment type="caution">
    <text evidence="1">The sequence shown here is derived from an EMBL/GenBank/DDBJ whole genome shotgun (WGS) entry which is preliminary data.</text>
</comment>
<keyword evidence="2" id="KW-1185">Reference proteome</keyword>
<reference evidence="1 2" key="1">
    <citation type="journal article" date="2015" name="Sci. Rep.">
        <title>Chromosome-level genome map provides insights into diverse defense mechanisms in the medicinal fungus Ganoderma sinense.</title>
        <authorList>
            <person name="Zhu Y."/>
            <person name="Xu J."/>
            <person name="Sun C."/>
            <person name="Zhou S."/>
            <person name="Xu H."/>
            <person name="Nelson D.R."/>
            <person name="Qian J."/>
            <person name="Song J."/>
            <person name="Luo H."/>
            <person name="Xiang L."/>
            <person name="Li Y."/>
            <person name="Xu Z."/>
            <person name="Ji A."/>
            <person name="Wang L."/>
            <person name="Lu S."/>
            <person name="Hayward A."/>
            <person name="Sun W."/>
            <person name="Li X."/>
            <person name="Schwartz D.C."/>
            <person name="Wang Y."/>
            <person name="Chen S."/>
        </authorList>
    </citation>
    <scope>NUCLEOTIDE SEQUENCE [LARGE SCALE GENOMIC DNA]</scope>
    <source>
        <strain evidence="1 2">ZZ0214-1</strain>
    </source>
</reference>
<dbReference type="AlphaFoldDB" id="A0A2G8RVW0"/>
<proteinExistence type="predicted"/>
<gene>
    <name evidence="1" type="ORF">GSI_11386</name>
</gene>
<evidence type="ECO:0000313" key="1">
    <source>
        <dbReference type="EMBL" id="PIL25637.1"/>
    </source>
</evidence>
<sequence>MISMPAIPTGTARPIRVNNQLGTRRKSYLEWIHDRYPTFEPKNDYEIISIVENHYSGPESELRSALDGQFLLDIKFYMGLESLEAVARMHPAETDRAVQSFIRHAQEILDAPEALARAKPGPDTPNVFCRAIPNSPYAIRLFPGLLAQNEWFMDFIDAWTGETVNAPPGFQIYSARDSGPLPWLGGHVTIVRPIEGFRVGEGVSEAGVGTETFVLRDGQTCLLKRRGHKDVLFRVPMRAMGLHSVRAQVDQLDFPELV</sequence>
<name>A0A2G8RVW0_9APHY</name>
<dbReference type="Proteomes" id="UP000230002">
    <property type="component" value="Unassembled WGS sequence"/>
</dbReference>
<protein>
    <submittedName>
        <fullName evidence="1">Uncharacterized protein</fullName>
    </submittedName>
</protein>
<dbReference type="OrthoDB" id="2762012at2759"/>
<dbReference type="EMBL" id="AYKW01000045">
    <property type="protein sequence ID" value="PIL25637.1"/>
    <property type="molecule type" value="Genomic_DNA"/>
</dbReference>
<evidence type="ECO:0000313" key="2">
    <source>
        <dbReference type="Proteomes" id="UP000230002"/>
    </source>
</evidence>
<accession>A0A2G8RVW0</accession>
<organism evidence="1 2">
    <name type="scientific">Ganoderma sinense ZZ0214-1</name>
    <dbReference type="NCBI Taxonomy" id="1077348"/>
    <lineage>
        <taxon>Eukaryota</taxon>
        <taxon>Fungi</taxon>
        <taxon>Dikarya</taxon>
        <taxon>Basidiomycota</taxon>
        <taxon>Agaricomycotina</taxon>
        <taxon>Agaricomycetes</taxon>
        <taxon>Polyporales</taxon>
        <taxon>Polyporaceae</taxon>
        <taxon>Ganoderma</taxon>
    </lineage>
</organism>